<evidence type="ECO:0000256" key="1">
    <source>
        <dbReference type="ARBA" id="ARBA00004141"/>
    </source>
</evidence>
<organism evidence="11 12">
    <name type="scientific">Trametes pubescens</name>
    <name type="common">White-rot fungus</name>
    <dbReference type="NCBI Taxonomy" id="154538"/>
    <lineage>
        <taxon>Eukaryota</taxon>
        <taxon>Fungi</taxon>
        <taxon>Dikarya</taxon>
        <taxon>Basidiomycota</taxon>
        <taxon>Agaricomycotina</taxon>
        <taxon>Agaricomycetes</taxon>
        <taxon>Polyporales</taxon>
        <taxon>Polyporaceae</taxon>
        <taxon>Trametes</taxon>
    </lineage>
</organism>
<feature type="compositionally biased region" description="Polar residues" evidence="8">
    <location>
        <begin position="1596"/>
        <end position="1605"/>
    </location>
</feature>
<keyword evidence="7 9" id="KW-0472">Membrane</keyword>
<sequence length="1738" mass="195744">MGAQAEELDIIVSPLFSFTYELDISRGAPRCLPAERDALGILLRKLSRSLYKLNVPLEPAPLEIIQSLHWPQLRHLSLEGEALPRQQAPFIAILGNMPELRCLVLTLTLTPELATPMVWPPGLKVAYPWPSLDDLTISHPHPKDQLYAHLPSTLSRLALCCEPYHFVYLWEDGGAFRERLFSASQALRLLSRCQTSKLSELAIEFRADSKELDLFGLLPRAFSRLASLTINIYRSGEDHAKIPVEIIAHTLASLSHLHTLRMYLGFRLALPPYPPSFGKYIGGPRHKDPEEAYLEQVLDRAAQTIANSMGPSLRTIFLLCPFEPTRWHWQQYRVVRAPYGSAAEDNLRGLWATVSYNLPIFGRTRAIAAPCSTIVQSLVLEIIILLRLRLDYVLLTAMANQPSVLDLNQDVLIHVLEELFAQQCLIQLSMTCKTIREAANHMLFRRCRVAFSSPLTARIFPPDSLWRYIRHLSLVEDRPDADIVRGNRRLIEDPTLCGFLASGFLSLALQRMPLLNKISISTSIRIYHGLSWTSTKAILAVPQLRELRISQFLLCTLGARAQELDMNVAPLISFTYWLDISRGDPRWHPAERDALGILLQKLSHSLQKLELPIEPLPPEIVRYTRWPHLRHLSLYGEASPQPKVPYVVILGNMPQLRSLVFTFTIRHESSTPVIWPSGLTLACPWPDLEDFTIMHPHPEDQLYSHLPSTLKRLSLCSPLHHYDYIWGQGGVVSERWLQGPLLMASQTLRLLSQCQTPDLTELAIEFHEDNEEFKLLDFLSHAFPRLTSLTANIYRSPKDHAHIPVVKIARTLAPLCHLHTLRMYLGFRPTSGIKSFIPIPHIGPFRVNPEEARLDQVRDRAAQTIAIIMGPSLRAIFLLHPSQPLSYYWMEYRVVPAPYGRAVEDHRGVRQGYSLKEHALQTLTTDLPADRALAFLVPHGNCARLPFPFAAFVEDRPDDYFGVYVPFPGRSFVHESGPASWRDVSMIVETDFDPSCGDPFLADDPYQHEVLIRMGAKARNLMFANGLLAAFVVCFYQDTVRIARFDHACAVVTAPLSLRSVADMEILREFFWRFVHPWDGAPGRVVGSDSTMRLLTDEDHAWVEEQLGADILAGVDLREGRRVEVYGDGEKPRGFVLFQLVAMTSSIFSRATTVWRAIEDTRGTDAVQDSPPEVRIVKEAWRRIDDPWEKQCYARLAAIPPEELYGLPGLVCGEDVGEREHERWKADCVDVLAGGSDLPLCAAICAVPSAFGFGYGTTSEGFEPLEPPLLPYPMHQTYTSAVASGLSKMDRSHMRLVVDTVGRPLMEFESSKELVTAIRDAIMGHQVALERAGILHCDISPNNIMLVNKELTRSSRHTFIGFLHDFDISWLSKAVPTKPPAYIDWQGVQGSDESGAATSTFKGMPFPLYDDEVDELIAIYQAGTFQFLAIDMHYTDRWVRTVQHDLEAFYWVLVWMVMYHLGMYHGPLSSYHEHPLFTAEDFYEAAELKTSWLLRYKLEDVVENPPLAALMSELSRLVFMGANTPESLTYDSVLAVFNAAIARDDWPDDATQDTPSDLSLSPTSTAVPDCVELEEKVTHKRKFEAEEGQENERPSESIQTESLTPKVQEHILNEQRLRRPSSPHFTIYQPQLTWIASIANRVTGAGLSVLLYGYALAYLVAPTTFDSTHVIEIISSLPDAVKYAGKVILAAPFAFHSLNGLRHLGWDMGKFLTLKGAYGSGYAVLAATAVSTIGLVLM</sequence>
<proteinExistence type="predicted"/>
<evidence type="ECO:0000256" key="4">
    <source>
        <dbReference type="ARBA" id="ARBA00022723"/>
    </source>
</evidence>
<dbReference type="GO" id="GO:0006099">
    <property type="term" value="P:tricarboxylic acid cycle"/>
    <property type="evidence" value="ECO:0007669"/>
    <property type="project" value="InterPro"/>
</dbReference>
<evidence type="ECO:0000256" key="3">
    <source>
        <dbReference type="ARBA" id="ARBA00022692"/>
    </source>
</evidence>
<keyword evidence="2" id="KW-0349">Heme</keyword>
<dbReference type="FunFam" id="1.20.1300.10:FF:000011">
    <property type="entry name" value="Succinate dehydrogenase cytochrome b560 subunit"/>
    <property type="match status" value="1"/>
</dbReference>
<gene>
    <name evidence="11" type="ORF">TRAPUB_8323</name>
</gene>
<feature type="region of interest" description="Disordered" evidence="8">
    <location>
        <begin position="1580"/>
        <end position="1605"/>
    </location>
</feature>
<keyword evidence="4" id="KW-0479">Metal-binding</keyword>
<dbReference type="Pfam" id="PF17667">
    <property type="entry name" value="Pkinase_fungal"/>
    <property type="match status" value="1"/>
</dbReference>
<dbReference type="STRING" id="154538.A0A1M2W5H7"/>
<evidence type="ECO:0000259" key="10">
    <source>
        <dbReference type="Pfam" id="PF17667"/>
    </source>
</evidence>
<reference evidence="11 12" key="1">
    <citation type="submission" date="2016-10" db="EMBL/GenBank/DDBJ databases">
        <title>Genome sequence of the basidiomycete white-rot fungus Trametes pubescens.</title>
        <authorList>
            <person name="Makela M.R."/>
            <person name="Granchi Z."/>
            <person name="Peng M."/>
            <person name="De Vries R.P."/>
            <person name="Grigoriev I."/>
            <person name="Riley R."/>
            <person name="Hilden K."/>
        </authorList>
    </citation>
    <scope>NUCLEOTIDE SEQUENCE [LARGE SCALE GENOMIC DNA]</scope>
    <source>
        <strain evidence="11 12">FBCC735</strain>
    </source>
</reference>
<evidence type="ECO:0000256" key="8">
    <source>
        <dbReference type="SAM" id="MobiDB-lite"/>
    </source>
</evidence>
<feature type="transmembrane region" description="Helical" evidence="9">
    <location>
        <begin position="1717"/>
        <end position="1737"/>
    </location>
</feature>
<keyword evidence="6" id="KW-0408">Iron</keyword>
<feature type="domain" description="Fungal-type protein kinase" evidence="10">
    <location>
        <begin position="1104"/>
        <end position="1457"/>
    </location>
</feature>
<dbReference type="GO" id="GO:0006121">
    <property type="term" value="P:mitochondrial electron transport, succinate to ubiquinone"/>
    <property type="evidence" value="ECO:0007669"/>
    <property type="project" value="TreeGrafter"/>
</dbReference>
<dbReference type="EMBL" id="MNAD01000199">
    <property type="protein sequence ID" value="OJT15066.1"/>
    <property type="molecule type" value="Genomic_DNA"/>
</dbReference>
<dbReference type="GO" id="GO:0005739">
    <property type="term" value="C:mitochondrion"/>
    <property type="evidence" value="ECO:0007669"/>
    <property type="project" value="GOC"/>
</dbReference>
<comment type="caution">
    <text evidence="11">The sequence shown here is derived from an EMBL/GenBank/DDBJ whole genome shotgun (WGS) entry which is preliminary data.</text>
</comment>
<dbReference type="InterPro" id="IPR011009">
    <property type="entry name" value="Kinase-like_dom_sf"/>
</dbReference>
<accession>A0A1M2W5H7</accession>
<keyword evidence="3 9" id="KW-0812">Transmembrane</keyword>
<dbReference type="SUPFAM" id="SSF81343">
    <property type="entry name" value="Fumarate reductase respiratory complex transmembrane subunits"/>
    <property type="match status" value="1"/>
</dbReference>
<evidence type="ECO:0000256" key="6">
    <source>
        <dbReference type="ARBA" id="ARBA00023004"/>
    </source>
</evidence>
<evidence type="ECO:0000313" key="12">
    <source>
        <dbReference type="Proteomes" id="UP000184267"/>
    </source>
</evidence>
<dbReference type="PROSITE" id="PS00109">
    <property type="entry name" value="PROTEIN_KINASE_TYR"/>
    <property type="match status" value="1"/>
</dbReference>
<evidence type="ECO:0000313" key="11">
    <source>
        <dbReference type="EMBL" id="OJT15066.1"/>
    </source>
</evidence>
<dbReference type="Proteomes" id="UP000184267">
    <property type="component" value="Unassembled WGS sequence"/>
</dbReference>
<keyword evidence="12" id="KW-1185">Reference proteome</keyword>
<dbReference type="PANTHER" id="PTHR10978:SF5">
    <property type="entry name" value="SUCCINATE DEHYDROGENASE CYTOCHROME B560 SUBUNIT, MITOCHONDRIAL"/>
    <property type="match status" value="1"/>
</dbReference>
<dbReference type="InterPro" id="IPR018495">
    <property type="entry name" value="Succ_DH_cyt_bsu_CS"/>
</dbReference>
<dbReference type="InterPro" id="IPR040976">
    <property type="entry name" value="Pkinase_fungal"/>
</dbReference>
<evidence type="ECO:0000256" key="9">
    <source>
        <dbReference type="SAM" id="Phobius"/>
    </source>
</evidence>
<dbReference type="NCBIfam" id="TIGR02970">
    <property type="entry name" value="succ_dehyd_cytB"/>
    <property type="match status" value="1"/>
</dbReference>
<name>A0A1M2W5H7_TRAPU</name>
<dbReference type="Pfam" id="PF01127">
    <property type="entry name" value="Sdh_cyt"/>
    <property type="match status" value="1"/>
</dbReference>
<dbReference type="CDD" id="cd03499">
    <property type="entry name" value="SQR_TypeC_SdhC"/>
    <property type="match status" value="1"/>
</dbReference>
<comment type="subcellular location">
    <subcellularLocation>
        <location evidence="1">Membrane</location>
        <topology evidence="1">Multi-pass membrane protein</topology>
    </subcellularLocation>
</comment>
<dbReference type="GO" id="GO:0009055">
    <property type="term" value="F:electron transfer activity"/>
    <property type="evidence" value="ECO:0007669"/>
    <property type="project" value="InterPro"/>
</dbReference>
<protein>
    <submittedName>
        <fullName evidence="11">Succinate dehydrogenase cytochrome B subunit, mitochondrial</fullName>
    </submittedName>
</protein>
<evidence type="ECO:0000256" key="2">
    <source>
        <dbReference type="ARBA" id="ARBA00022617"/>
    </source>
</evidence>
<dbReference type="PANTHER" id="PTHR10978">
    <property type="entry name" value="SUCCINATE DEHYDROGENASE CYTOCHROME B560 SUBUNIT"/>
    <property type="match status" value="1"/>
</dbReference>
<dbReference type="GO" id="GO:0004672">
    <property type="term" value="F:protein kinase activity"/>
    <property type="evidence" value="ECO:0007669"/>
    <property type="project" value="InterPro"/>
</dbReference>
<keyword evidence="5 9" id="KW-1133">Transmembrane helix</keyword>
<dbReference type="InterPro" id="IPR034804">
    <property type="entry name" value="SQR/QFR_C/D"/>
</dbReference>
<evidence type="ECO:0000256" key="5">
    <source>
        <dbReference type="ARBA" id="ARBA00022989"/>
    </source>
</evidence>
<dbReference type="InterPro" id="IPR000701">
    <property type="entry name" value="SuccDH_FuR_B_TM-su"/>
</dbReference>
<dbReference type="SUPFAM" id="SSF56112">
    <property type="entry name" value="Protein kinase-like (PK-like)"/>
    <property type="match status" value="1"/>
</dbReference>
<dbReference type="InterPro" id="IPR014314">
    <property type="entry name" value="Succ_DH_cytb556"/>
</dbReference>
<dbReference type="InterPro" id="IPR008266">
    <property type="entry name" value="Tyr_kinase_AS"/>
</dbReference>
<dbReference type="GO" id="GO:0016020">
    <property type="term" value="C:membrane"/>
    <property type="evidence" value="ECO:0007669"/>
    <property type="project" value="UniProtKB-SubCell"/>
</dbReference>
<dbReference type="GO" id="GO:0046872">
    <property type="term" value="F:metal ion binding"/>
    <property type="evidence" value="ECO:0007669"/>
    <property type="project" value="UniProtKB-KW"/>
</dbReference>
<dbReference type="Gene3D" id="1.20.1300.10">
    <property type="entry name" value="Fumarate reductase/succinate dehydrogenase, transmembrane subunit"/>
    <property type="match status" value="1"/>
</dbReference>
<dbReference type="PROSITE" id="PS01001">
    <property type="entry name" value="SDH_CYT_2"/>
    <property type="match status" value="1"/>
</dbReference>
<evidence type="ECO:0000256" key="7">
    <source>
        <dbReference type="ARBA" id="ARBA00023136"/>
    </source>
</evidence>
<dbReference type="OrthoDB" id="588261at2759"/>